<dbReference type="RefSeq" id="WP_304273132.1">
    <property type="nucleotide sequence ID" value="NZ_QFQZ01000002.1"/>
</dbReference>
<evidence type="ECO:0000313" key="1">
    <source>
        <dbReference type="EMBL" id="PZR37173.1"/>
    </source>
</evidence>
<protein>
    <submittedName>
        <fullName evidence="1">Uncharacterized protein</fullName>
    </submittedName>
</protein>
<evidence type="ECO:0000313" key="2">
    <source>
        <dbReference type="Proteomes" id="UP000249393"/>
    </source>
</evidence>
<sequence>MLERQILIGLVAGGSVLALVAWGRHGYAERDKLAADAQQICATAQSDYAPAKETAGVTCRKAIAELARFKVETNAASAEILAGAMADATTRNTKAAEQARQAADAARAAAQHMEAVDAAVEDDRVGRAWFDALNRAGGLRDKAER</sequence>
<organism evidence="1 2">
    <name type="scientific">Caulobacter segnis</name>
    <dbReference type="NCBI Taxonomy" id="88688"/>
    <lineage>
        <taxon>Bacteria</taxon>
        <taxon>Pseudomonadati</taxon>
        <taxon>Pseudomonadota</taxon>
        <taxon>Alphaproteobacteria</taxon>
        <taxon>Caulobacterales</taxon>
        <taxon>Caulobacteraceae</taxon>
        <taxon>Caulobacter</taxon>
    </lineage>
</organism>
<dbReference type="AlphaFoldDB" id="A0A2W5VGZ7"/>
<reference evidence="1 2" key="1">
    <citation type="submission" date="2017-08" db="EMBL/GenBank/DDBJ databases">
        <title>Infants hospitalized years apart are colonized by the same room-sourced microbial strains.</title>
        <authorList>
            <person name="Brooks B."/>
            <person name="Olm M.R."/>
            <person name="Firek B.A."/>
            <person name="Baker R."/>
            <person name="Thomas B.C."/>
            <person name="Morowitz M.J."/>
            <person name="Banfield J.F."/>
        </authorList>
    </citation>
    <scope>NUCLEOTIDE SEQUENCE [LARGE SCALE GENOMIC DNA]</scope>
    <source>
        <strain evidence="1">S2_003_000_R2_4</strain>
    </source>
</reference>
<gene>
    <name evidence="1" type="ORF">DI526_01260</name>
</gene>
<comment type="caution">
    <text evidence="1">The sequence shown here is derived from an EMBL/GenBank/DDBJ whole genome shotgun (WGS) entry which is preliminary data.</text>
</comment>
<name>A0A2W5VGZ7_9CAUL</name>
<accession>A0A2W5VGZ7</accession>
<dbReference type="Proteomes" id="UP000249393">
    <property type="component" value="Unassembled WGS sequence"/>
</dbReference>
<dbReference type="EMBL" id="QFQZ01000002">
    <property type="protein sequence ID" value="PZR37173.1"/>
    <property type="molecule type" value="Genomic_DNA"/>
</dbReference>
<proteinExistence type="predicted"/>